<comment type="caution">
    <text evidence="2">Lacks conserved residue(s) required for the propagation of feature annotation.</text>
</comment>
<gene>
    <name evidence="5" type="ORF">P5673_015081</name>
</gene>
<dbReference type="Gene3D" id="1.10.10.1940">
    <property type="match status" value="1"/>
</dbReference>
<feature type="chain" id="PRO_5042164235" evidence="3">
    <location>
        <begin position="27"/>
        <end position="240"/>
    </location>
</feature>
<dbReference type="Pfam" id="PF01549">
    <property type="entry name" value="ShK"/>
    <property type="match status" value="4"/>
</dbReference>
<feature type="domain" description="ShKT" evidence="4">
    <location>
        <begin position="72"/>
        <end position="106"/>
    </location>
</feature>
<keyword evidence="1" id="KW-0800">Toxin</keyword>
<keyword evidence="6" id="KW-1185">Reference proteome</keyword>
<reference evidence="5" key="2">
    <citation type="journal article" date="2023" name="Science">
        <title>Genomic signatures of disease resistance in endangered staghorn corals.</title>
        <authorList>
            <person name="Vollmer S.V."/>
            <person name="Selwyn J.D."/>
            <person name="Despard B.A."/>
            <person name="Roesel C.L."/>
        </authorList>
    </citation>
    <scope>NUCLEOTIDE SEQUENCE</scope>
    <source>
        <strain evidence="5">K2</strain>
    </source>
</reference>
<dbReference type="InterPro" id="IPR003582">
    <property type="entry name" value="ShKT_dom"/>
</dbReference>
<keyword evidence="2" id="KW-1015">Disulfide bond</keyword>
<evidence type="ECO:0000313" key="5">
    <source>
        <dbReference type="EMBL" id="KAK2561719.1"/>
    </source>
</evidence>
<dbReference type="EMBL" id="JARQWQ010000031">
    <property type="protein sequence ID" value="KAK2561719.1"/>
    <property type="molecule type" value="Genomic_DNA"/>
</dbReference>
<dbReference type="AlphaFoldDB" id="A0AAD9QI22"/>
<dbReference type="PANTHER" id="PTHR21724">
    <property type="entry name" value="SHKT DOMAIN-CONTAINING PROTEIN"/>
    <property type="match status" value="1"/>
</dbReference>
<comment type="caution">
    <text evidence="5">The sequence shown here is derived from an EMBL/GenBank/DDBJ whole genome shotgun (WGS) entry which is preliminary data.</text>
</comment>
<evidence type="ECO:0000256" key="2">
    <source>
        <dbReference type="PROSITE-ProRule" id="PRU01005"/>
    </source>
</evidence>
<reference evidence="5" key="1">
    <citation type="journal article" date="2023" name="G3 (Bethesda)">
        <title>Whole genome assembly and annotation of the endangered Caribbean coral Acropora cervicornis.</title>
        <authorList>
            <person name="Selwyn J.D."/>
            <person name="Vollmer S.V."/>
        </authorList>
    </citation>
    <scope>NUCLEOTIDE SEQUENCE</scope>
    <source>
        <strain evidence="5">K2</strain>
    </source>
</reference>
<dbReference type="SMART" id="SM00254">
    <property type="entry name" value="ShKT"/>
    <property type="match status" value="3"/>
</dbReference>
<sequence>MTTSGNSTPWIKAILIMFYSCLVTQARMEGYKRGNYFIYEQVIQRRESQKSSKLVYKDLHEVNRMYFNFGECDDAHQDCGMWARGGHCADKSQEIDKLCPWSCHKCAPELLVKQKECKEYSSMCKMWAERGDCFDFPIFMFAFCLKPTTRDSMPRRCQIWARNGDCLTHEKFMLQNCRHSCRTGGNARDHQCHDDVAKCPDWARKGYCNDHYMKRDMKRFCQYSCGWCRFNVMLIRRGRV</sequence>
<keyword evidence="3" id="KW-0732">Signal</keyword>
<accession>A0AAD9QI22</accession>
<evidence type="ECO:0000256" key="3">
    <source>
        <dbReference type="SAM" id="SignalP"/>
    </source>
</evidence>
<protein>
    <submittedName>
        <fullName evidence="5">Nematocyst expressed protein 8</fullName>
    </submittedName>
</protein>
<evidence type="ECO:0000259" key="4">
    <source>
        <dbReference type="PROSITE" id="PS51670"/>
    </source>
</evidence>
<organism evidence="5 6">
    <name type="scientific">Acropora cervicornis</name>
    <name type="common">Staghorn coral</name>
    <dbReference type="NCBI Taxonomy" id="6130"/>
    <lineage>
        <taxon>Eukaryota</taxon>
        <taxon>Metazoa</taxon>
        <taxon>Cnidaria</taxon>
        <taxon>Anthozoa</taxon>
        <taxon>Hexacorallia</taxon>
        <taxon>Scleractinia</taxon>
        <taxon>Astrocoeniina</taxon>
        <taxon>Acroporidae</taxon>
        <taxon>Acropora</taxon>
    </lineage>
</organism>
<evidence type="ECO:0000313" key="6">
    <source>
        <dbReference type="Proteomes" id="UP001249851"/>
    </source>
</evidence>
<evidence type="ECO:0000256" key="1">
    <source>
        <dbReference type="ARBA" id="ARBA00022656"/>
    </source>
</evidence>
<dbReference type="PROSITE" id="PS51670">
    <property type="entry name" value="SHKT"/>
    <property type="match status" value="2"/>
</dbReference>
<dbReference type="PANTHER" id="PTHR21724:SF109">
    <property type="entry name" value="SHKT DOMAIN-CONTAINING PROTEIN"/>
    <property type="match status" value="1"/>
</dbReference>
<proteinExistence type="predicted"/>
<dbReference type="Proteomes" id="UP001249851">
    <property type="component" value="Unassembled WGS sequence"/>
</dbReference>
<feature type="signal peptide" evidence="3">
    <location>
        <begin position="1"/>
        <end position="26"/>
    </location>
</feature>
<name>A0AAD9QI22_ACRCE</name>
<feature type="disulfide bond" evidence="2">
    <location>
        <begin position="72"/>
        <end position="106"/>
    </location>
</feature>
<feature type="domain" description="ShKT" evidence="4">
    <location>
        <begin position="192"/>
        <end position="228"/>
    </location>
</feature>
<dbReference type="GO" id="GO:0090729">
    <property type="term" value="F:toxin activity"/>
    <property type="evidence" value="ECO:0007669"/>
    <property type="project" value="UniProtKB-KW"/>
</dbReference>